<protein>
    <submittedName>
        <fullName evidence="2">Uncharacterized protein</fullName>
    </submittedName>
</protein>
<dbReference type="Proteomes" id="UP000294887">
    <property type="component" value="Unassembled WGS sequence"/>
</dbReference>
<feature type="compositionally biased region" description="Basic and acidic residues" evidence="1">
    <location>
        <begin position="174"/>
        <end position="184"/>
    </location>
</feature>
<keyword evidence="3" id="KW-1185">Reference proteome</keyword>
<feature type="region of interest" description="Disordered" evidence="1">
    <location>
        <begin position="78"/>
        <end position="226"/>
    </location>
</feature>
<gene>
    <name evidence="2" type="ORF">EV695_0523</name>
</gene>
<evidence type="ECO:0000313" key="3">
    <source>
        <dbReference type="Proteomes" id="UP000294887"/>
    </source>
</evidence>
<dbReference type="RefSeq" id="WP_131904347.1">
    <property type="nucleotide sequence ID" value="NZ_BAAAFU010000008.1"/>
</dbReference>
<accession>A0A4V2P987</accession>
<organism evidence="2 3">
    <name type="scientific">Cocleimonas flava</name>
    <dbReference type="NCBI Taxonomy" id="634765"/>
    <lineage>
        <taxon>Bacteria</taxon>
        <taxon>Pseudomonadati</taxon>
        <taxon>Pseudomonadota</taxon>
        <taxon>Gammaproteobacteria</taxon>
        <taxon>Thiotrichales</taxon>
        <taxon>Thiotrichaceae</taxon>
        <taxon>Cocleimonas</taxon>
    </lineage>
</organism>
<evidence type="ECO:0000313" key="2">
    <source>
        <dbReference type="EMBL" id="TCJ88665.1"/>
    </source>
</evidence>
<dbReference type="AlphaFoldDB" id="A0A4V2P987"/>
<comment type="caution">
    <text evidence="2">The sequence shown here is derived from an EMBL/GenBank/DDBJ whole genome shotgun (WGS) entry which is preliminary data.</text>
</comment>
<proteinExistence type="predicted"/>
<evidence type="ECO:0000256" key="1">
    <source>
        <dbReference type="SAM" id="MobiDB-lite"/>
    </source>
</evidence>
<feature type="compositionally biased region" description="Polar residues" evidence="1">
    <location>
        <begin position="78"/>
        <end position="88"/>
    </location>
</feature>
<feature type="region of interest" description="Disordered" evidence="1">
    <location>
        <begin position="276"/>
        <end position="305"/>
    </location>
</feature>
<sequence length="305" mass="33380">MNDAKKGALTAVVATVVTSVMILMTGTGSADNKQSTLEKNQSISVNETTVEILVKEDSPKDEVTIELTESIEASVATATSDAKSTLKSSVLPPPGPFSKSTAGTLNKPQAPQLSPQLEAPKAPESLIEKPVQTEKAPVAPKLDNSSMKKPEIKAPVKSTAEVTAKKPVKPFAPEIRRLKPELKKTPQLPSNKLTAKPQKPEMPVAPEGHNLKKESPKTQLNGQPIWMQMPGNPNGVRYMQQYRYVPMPVYPNYHFPQQPQLNGSYYFAPIPNQWGQQGMKLPSQNKAMKKDHSELENKELEGQSK</sequence>
<feature type="compositionally biased region" description="Basic and acidic residues" evidence="1">
    <location>
        <begin position="288"/>
        <end position="305"/>
    </location>
</feature>
<feature type="compositionally biased region" description="Polar residues" evidence="1">
    <location>
        <begin position="98"/>
        <end position="115"/>
    </location>
</feature>
<dbReference type="EMBL" id="SMFQ01000002">
    <property type="protein sequence ID" value="TCJ88665.1"/>
    <property type="molecule type" value="Genomic_DNA"/>
</dbReference>
<name>A0A4V2P987_9GAMM</name>
<reference evidence="2 3" key="1">
    <citation type="submission" date="2019-03" db="EMBL/GenBank/DDBJ databases">
        <title>Genomic Encyclopedia of Type Strains, Phase IV (KMG-IV): sequencing the most valuable type-strain genomes for metagenomic binning, comparative biology and taxonomic classification.</title>
        <authorList>
            <person name="Goeker M."/>
        </authorList>
    </citation>
    <scope>NUCLEOTIDE SEQUENCE [LARGE SCALE GENOMIC DNA]</scope>
    <source>
        <strain evidence="2 3">DSM 24830</strain>
    </source>
</reference>